<dbReference type="PANTHER" id="PTHR30460:SF0">
    <property type="entry name" value="MODERATE CONDUCTANCE MECHANOSENSITIVE CHANNEL YBIO"/>
    <property type="match status" value="1"/>
</dbReference>
<comment type="subcellular location">
    <subcellularLocation>
        <location evidence="1">Cell membrane</location>
        <topology evidence="1">Multi-pass membrane protein</topology>
    </subcellularLocation>
</comment>
<feature type="transmembrane region" description="Helical" evidence="8">
    <location>
        <begin position="61"/>
        <end position="86"/>
    </location>
</feature>
<evidence type="ECO:0000259" key="11">
    <source>
        <dbReference type="Pfam" id="PF21088"/>
    </source>
</evidence>
<dbReference type="InterPro" id="IPR023408">
    <property type="entry name" value="MscS_beta-dom_sf"/>
</dbReference>
<reference evidence="12 13" key="1">
    <citation type="submission" date="2023-12" db="EMBL/GenBank/DDBJ databases">
        <title>Jeotgalibacillus haloalkaliphilus sp. nov., a novel salt-tolerant bacteria, isolated from the estuary of the Fenhe River into the Yellow River.</title>
        <authorList>
            <person name="Li Y."/>
        </authorList>
    </citation>
    <scope>NUCLEOTIDE SEQUENCE [LARGE SCALE GENOMIC DNA]</scope>
    <source>
        <strain evidence="12 13">HH7-29</strain>
    </source>
</reference>
<feature type="domain" description="Mechanosensitive ion channel transmembrane helices 2/3" evidence="11">
    <location>
        <begin position="118"/>
        <end position="159"/>
    </location>
</feature>
<dbReference type="InterPro" id="IPR049142">
    <property type="entry name" value="MS_channel_1st"/>
</dbReference>
<protein>
    <submittedName>
        <fullName evidence="12">Mechanosensitive ion channel family protein</fullName>
    </submittedName>
</protein>
<evidence type="ECO:0000256" key="3">
    <source>
        <dbReference type="ARBA" id="ARBA00022475"/>
    </source>
</evidence>
<dbReference type="SUPFAM" id="SSF50182">
    <property type="entry name" value="Sm-like ribonucleoproteins"/>
    <property type="match status" value="1"/>
</dbReference>
<dbReference type="Gene3D" id="3.30.70.100">
    <property type="match status" value="1"/>
</dbReference>
<evidence type="ECO:0000313" key="12">
    <source>
        <dbReference type="EMBL" id="MDZ5710604.1"/>
    </source>
</evidence>
<dbReference type="SUPFAM" id="SSF82689">
    <property type="entry name" value="Mechanosensitive channel protein MscS (YggB), C-terminal domain"/>
    <property type="match status" value="1"/>
</dbReference>
<evidence type="ECO:0000256" key="2">
    <source>
        <dbReference type="ARBA" id="ARBA00008017"/>
    </source>
</evidence>
<evidence type="ECO:0000256" key="4">
    <source>
        <dbReference type="ARBA" id="ARBA00022692"/>
    </source>
</evidence>
<dbReference type="InterPro" id="IPR011014">
    <property type="entry name" value="MscS_channel_TM-2"/>
</dbReference>
<feature type="transmembrane region" description="Helical" evidence="8">
    <location>
        <begin position="142"/>
        <end position="162"/>
    </location>
</feature>
<dbReference type="Pfam" id="PF21088">
    <property type="entry name" value="MS_channel_1st"/>
    <property type="match status" value="1"/>
</dbReference>
<feature type="domain" description="Mechanosensitive ion channel MscS" evidence="9">
    <location>
        <begin position="160"/>
        <end position="224"/>
    </location>
</feature>
<keyword evidence="4 8" id="KW-0812">Transmembrane</keyword>
<keyword evidence="3" id="KW-1003">Cell membrane</keyword>
<gene>
    <name evidence="12" type="ORF">UFB30_00145</name>
</gene>
<dbReference type="PANTHER" id="PTHR30460">
    <property type="entry name" value="MODERATE CONDUCTANCE MECHANOSENSITIVE CHANNEL YBIO"/>
    <property type="match status" value="1"/>
</dbReference>
<dbReference type="SUPFAM" id="SSF82861">
    <property type="entry name" value="Mechanosensitive channel protein MscS (YggB), transmembrane region"/>
    <property type="match status" value="1"/>
</dbReference>
<dbReference type="InterPro" id="IPR006685">
    <property type="entry name" value="MscS_channel_2nd"/>
</dbReference>
<dbReference type="Proteomes" id="UP001292084">
    <property type="component" value="Unassembled WGS sequence"/>
</dbReference>
<dbReference type="Pfam" id="PF21082">
    <property type="entry name" value="MS_channel_3rd"/>
    <property type="match status" value="1"/>
</dbReference>
<evidence type="ECO:0000256" key="7">
    <source>
        <dbReference type="SAM" id="MobiDB-lite"/>
    </source>
</evidence>
<feature type="region of interest" description="Disordered" evidence="7">
    <location>
        <begin position="1"/>
        <end position="34"/>
    </location>
</feature>
<feature type="transmembrane region" description="Helical" evidence="8">
    <location>
        <begin position="115"/>
        <end position="136"/>
    </location>
</feature>
<dbReference type="EMBL" id="JAXQNN010000001">
    <property type="protein sequence ID" value="MDZ5710604.1"/>
    <property type="molecule type" value="Genomic_DNA"/>
</dbReference>
<keyword evidence="6 8" id="KW-0472">Membrane</keyword>
<feature type="domain" description="Mechanosensitive ion channel MscS C-terminal" evidence="10">
    <location>
        <begin position="231"/>
        <end position="315"/>
    </location>
</feature>
<organism evidence="12 13">
    <name type="scientific">Jeotgalibacillus haloalkalitolerans</name>
    <dbReference type="NCBI Taxonomy" id="3104292"/>
    <lineage>
        <taxon>Bacteria</taxon>
        <taxon>Bacillati</taxon>
        <taxon>Bacillota</taxon>
        <taxon>Bacilli</taxon>
        <taxon>Bacillales</taxon>
        <taxon>Caryophanaceae</taxon>
        <taxon>Jeotgalibacillus</taxon>
    </lineage>
</organism>
<name>A0ABU5KH78_9BACL</name>
<comment type="similarity">
    <text evidence="2">Belongs to the MscS (TC 1.A.23) family.</text>
</comment>
<evidence type="ECO:0000256" key="8">
    <source>
        <dbReference type="SAM" id="Phobius"/>
    </source>
</evidence>
<dbReference type="InterPro" id="IPR010920">
    <property type="entry name" value="LSM_dom_sf"/>
</dbReference>
<dbReference type="RefSeq" id="WP_322419650.1">
    <property type="nucleotide sequence ID" value="NZ_JAXQNN010000001.1"/>
</dbReference>
<evidence type="ECO:0000313" key="13">
    <source>
        <dbReference type="Proteomes" id="UP001292084"/>
    </source>
</evidence>
<evidence type="ECO:0000259" key="9">
    <source>
        <dbReference type="Pfam" id="PF00924"/>
    </source>
</evidence>
<evidence type="ECO:0000259" key="10">
    <source>
        <dbReference type="Pfam" id="PF21082"/>
    </source>
</evidence>
<feature type="compositionally biased region" description="Low complexity" evidence="7">
    <location>
        <begin position="11"/>
        <end position="34"/>
    </location>
</feature>
<dbReference type="InterPro" id="IPR011066">
    <property type="entry name" value="MscS_channel_C_sf"/>
</dbReference>
<dbReference type="InterPro" id="IPR045276">
    <property type="entry name" value="YbiO_bact"/>
</dbReference>
<evidence type="ECO:0000256" key="5">
    <source>
        <dbReference type="ARBA" id="ARBA00022989"/>
    </source>
</evidence>
<keyword evidence="5 8" id="KW-1133">Transmembrane helix</keyword>
<accession>A0ABU5KH78</accession>
<evidence type="ECO:0000256" key="6">
    <source>
        <dbReference type="ARBA" id="ARBA00023136"/>
    </source>
</evidence>
<dbReference type="Gene3D" id="1.10.287.1260">
    <property type="match status" value="1"/>
</dbReference>
<sequence length="341" mass="38191">MELATPETPLTPGTPDTSETPETPENQETEGPPETIEEVVDISAWKEAWDSVVAYLTNEAVWVQFGITFLRIILIIVIAGIVVRIAKKLIQNVFKVRARGPVQVSIRRENTLLKLLQNVVSYVVYFVAVLAVLSAFEIDVRGLIAGAGIVGLAVGFGAQNLVRDIITGFFIIFEDQFSVGDYVRIGQAEGHVEEIGLRTTKIKSWTGELHIFPNGNITEVTNFSIHNSVAVVDISIAYEEDVAKAEQAIREFCDSLEGKYEEILMKPELLGVQTLGASEVVMRVIAETQPMKHWYIGRELKREIKHYLDERGIEIPFPRMVMYSREEAGKLQTDMQDKVKK</sequence>
<dbReference type="Gene3D" id="2.30.30.60">
    <property type="match status" value="1"/>
</dbReference>
<comment type="caution">
    <text evidence="12">The sequence shown here is derived from an EMBL/GenBank/DDBJ whole genome shotgun (WGS) entry which is preliminary data.</text>
</comment>
<evidence type="ECO:0000256" key="1">
    <source>
        <dbReference type="ARBA" id="ARBA00004651"/>
    </source>
</evidence>
<keyword evidence="13" id="KW-1185">Reference proteome</keyword>
<proteinExistence type="inferred from homology"/>
<dbReference type="InterPro" id="IPR049278">
    <property type="entry name" value="MS_channel_C"/>
</dbReference>
<dbReference type="Pfam" id="PF00924">
    <property type="entry name" value="MS_channel_2nd"/>
    <property type="match status" value="1"/>
</dbReference>